<protein>
    <submittedName>
        <fullName evidence="2">ROK family protein</fullName>
    </submittedName>
</protein>
<dbReference type="OrthoDB" id="9810372at2"/>
<dbReference type="InterPro" id="IPR000600">
    <property type="entry name" value="ROK"/>
</dbReference>
<dbReference type="Proteomes" id="UP000270673">
    <property type="component" value="Chromosome"/>
</dbReference>
<evidence type="ECO:0000256" key="1">
    <source>
        <dbReference type="ARBA" id="ARBA00006479"/>
    </source>
</evidence>
<organism evidence="2 3">
    <name type="scientific">Butyricimonas faecalis</name>
    <dbReference type="NCBI Taxonomy" id="2093856"/>
    <lineage>
        <taxon>Bacteria</taxon>
        <taxon>Pseudomonadati</taxon>
        <taxon>Bacteroidota</taxon>
        <taxon>Bacteroidia</taxon>
        <taxon>Bacteroidales</taxon>
        <taxon>Odoribacteraceae</taxon>
        <taxon>Butyricimonas</taxon>
    </lineage>
</organism>
<evidence type="ECO:0000313" key="2">
    <source>
        <dbReference type="EMBL" id="AZS29609.1"/>
    </source>
</evidence>
<evidence type="ECO:0000313" key="3">
    <source>
        <dbReference type="Proteomes" id="UP000270673"/>
    </source>
</evidence>
<dbReference type="InterPro" id="IPR043129">
    <property type="entry name" value="ATPase_NBD"/>
</dbReference>
<dbReference type="EMBL" id="CP032819">
    <property type="protein sequence ID" value="AZS29609.1"/>
    <property type="molecule type" value="Genomic_DNA"/>
</dbReference>
<dbReference type="PANTHER" id="PTHR18964:SF149">
    <property type="entry name" value="BIFUNCTIONAL UDP-N-ACETYLGLUCOSAMINE 2-EPIMERASE_N-ACETYLMANNOSAMINE KINASE"/>
    <property type="match status" value="1"/>
</dbReference>
<sequence length="317" mass="33612">MQTTVSLGIDIGGTNIAFGLIDKSGNCLANGSLPTTAYNTPQAFVQDLYKTVKKELTQLDVQLVGIGVGAPNGNYFNGTIENAANLSWKGTIPMVELLNRQFNVPAFITNDAKAAAIGEMVYGGAKGMKDFVVITLGTGLGSGIVVNGKLVYGHDGLAGEVGHTLVCGGDRYCNCGRRGCLETYASATGIKRTACELLALENTPSTLRDIPYTEISAKKVYDAAQKGDPIALEAFRITGEQLGKALANLVAITSPEAIFLQGGVANAGEWLFKTTQEQMEANMLYIFKQKIKILRSSLPTNAAIYGASALVWTELNN</sequence>
<dbReference type="Pfam" id="PF00480">
    <property type="entry name" value="ROK"/>
    <property type="match status" value="1"/>
</dbReference>
<comment type="similarity">
    <text evidence="1">Belongs to the ROK (NagC/XylR) family.</text>
</comment>
<dbReference type="RefSeq" id="WP_106480347.1">
    <property type="nucleotide sequence ID" value="NZ_CP032819.1"/>
</dbReference>
<dbReference type="Gene3D" id="3.30.420.40">
    <property type="match status" value="2"/>
</dbReference>
<dbReference type="KEGG" id="buy:D8S85_08655"/>
<accession>A0A3Q9IP72</accession>
<gene>
    <name evidence="2" type="ORF">D8S85_08655</name>
</gene>
<dbReference type="InterPro" id="IPR049874">
    <property type="entry name" value="ROK_cs"/>
</dbReference>
<dbReference type="SUPFAM" id="SSF53067">
    <property type="entry name" value="Actin-like ATPase domain"/>
    <property type="match status" value="1"/>
</dbReference>
<dbReference type="PANTHER" id="PTHR18964">
    <property type="entry name" value="ROK (REPRESSOR, ORF, KINASE) FAMILY"/>
    <property type="match status" value="1"/>
</dbReference>
<dbReference type="AlphaFoldDB" id="A0A3Q9IP72"/>
<name>A0A3Q9IP72_9BACT</name>
<proteinExistence type="inferred from homology"/>
<keyword evidence="3" id="KW-1185">Reference proteome</keyword>
<dbReference type="PROSITE" id="PS01125">
    <property type="entry name" value="ROK"/>
    <property type="match status" value="1"/>
</dbReference>
<reference evidence="2 3" key="1">
    <citation type="submission" date="2018-10" db="EMBL/GenBank/DDBJ databases">
        <title>Butyricimonas faecalis sp. nov., isolated from human faeces and emended description of the genus Butyricimonas.</title>
        <authorList>
            <person name="Le Roy T."/>
            <person name="Van der Smissen P."/>
            <person name="Paquot A."/>
            <person name="Delzenne N."/>
            <person name="Muccioli G."/>
            <person name="Collet J.-F."/>
            <person name="Cani P.D."/>
        </authorList>
    </citation>
    <scope>NUCLEOTIDE SEQUENCE [LARGE SCALE GENOMIC DNA]</scope>
    <source>
        <strain evidence="2 3">H184</strain>
    </source>
</reference>